<dbReference type="GO" id="GO:0003677">
    <property type="term" value="F:DNA binding"/>
    <property type="evidence" value="ECO:0007669"/>
    <property type="project" value="InterPro"/>
</dbReference>
<dbReference type="InterPro" id="IPR010093">
    <property type="entry name" value="SinI_DNA-bd"/>
</dbReference>
<reference evidence="2" key="1">
    <citation type="submission" date="2019-09" db="EMBL/GenBank/DDBJ databases">
        <title>Draft genome sequences of 48 bacterial type strains from the CCUG.</title>
        <authorList>
            <person name="Tunovic T."/>
            <person name="Pineiro-Iglesias B."/>
            <person name="Unosson C."/>
            <person name="Inganas E."/>
            <person name="Ohlen M."/>
            <person name="Cardew S."/>
            <person name="Jensie-Markopoulos S."/>
            <person name="Salva-Serra F."/>
            <person name="Jaen-Luchoro D."/>
            <person name="Karlsson R."/>
            <person name="Svensson-Stadler L."/>
            <person name="Chun J."/>
            <person name="Moore E."/>
        </authorList>
    </citation>
    <scope>NUCLEOTIDE SEQUENCE</scope>
    <source>
        <strain evidence="2">CCUG 50899</strain>
    </source>
</reference>
<feature type="domain" description="Helix-turn-helix" evidence="1">
    <location>
        <begin position="3"/>
        <end position="56"/>
    </location>
</feature>
<gene>
    <name evidence="2" type="ORF">F7Q93_02720</name>
</gene>
<dbReference type="Pfam" id="PF12728">
    <property type="entry name" value="HTH_17"/>
    <property type="match status" value="1"/>
</dbReference>
<comment type="caution">
    <text evidence="2">The sequence shown here is derived from an EMBL/GenBank/DDBJ whole genome shotgun (WGS) entry which is preliminary data.</text>
</comment>
<accession>A0A643F6B8</accession>
<evidence type="ECO:0000313" key="2">
    <source>
        <dbReference type="EMBL" id="KAB0573424.1"/>
    </source>
</evidence>
<name>A0A643F6B8_9HYPH</name>
<protein>
    <submittedName>
        <fullName evidence="2">Helix-turn-helix domain-containing protein</fullName>
    </submittedName>
</protein>
<evidence type="ECO:0000259" key="1">
    <source>
        <dbReference type="Pfam" id="PF12728"/>
    </source>
</evidence>
<dbReference type="InterPro" id="IPR009061">
    <property type="entry name" value="DNA-bd_dom_put_sf"/>
</dbReference>
<proteinExistence type="predicted"/>
<dbReference type="AlphaFoldDB" id="A0A643F6B8"/>
<dbReference type="EMBL" id="VZPE01000001">
    <property type="protein sequence ID" value="KAB0573424.1"/>
    <property type="molecule type" value="Genomic_DNA"/>
</dbReference>
<sequence length="99" mass="11421">MKLLTPEQAAEALSISHRHLIHLTDDGELPFINIGRGMRKIRRYEPADIEAFKNQRKTTECQFSSEKTARTAPTRMSSGYAVIDFRATREKLRSEKRSK</sequence>
<dbReference type="InterPro" id="IPR041657">
    <property type="entry name" value="HTH_17"/>
</dbReference>
<organism evidence="2">
    <name type="scientific">Brucella pituitosa</name>
    <dbReference type="NCBI Taxonomy" id="571256"/>
    <lineage>
        <taxon>Bacteria</taxon>
        <taxon>Pseudomonadati</taxon>
        <taxon>Pseudomonadota</taxon>
        <taxon>Alphaproteobacteria</taxon>
        <taxon>Hyphomicrobiales</taxon>
        <taxon>Brucellaceae</taxon>
        <taxon>Brucella/Ochrobactrum group</taxon>
        <taxon>Brucella</taxon>
    </lineage>
</organism>
<dbReference type="NCBIfam" id="TIGR01764">
    <property type="entry name" value="excise"/>
    <property type="match status" value="1"/>
</dbReference>
<dbReference type="SUPFAM" id="SSF46955">
    <property type="entry name" value="Putative DNA-binding domain"/>
    <property type="match status" value="1"/>
</dbReference>